<dbReference type="AlphaFoldDB" id="E2RZU3"/>
<dbReference type="InterPro" id="IPR030456">
    <property type="entry name" value="TF_fork_head_CS_2"/>
</dbReference>
<keyword evidence="4" id="KW-0804">Transcription</keyword>
<dbReference type="SUPFAM" id="SSF46785">
    <property type="entry name" value="Winged helix' DNA-binding domain"/>
    <property type="match status" value="1"/>
</dbReference>
<dbReference type="EMBL" id="AB593009">
    <property type="protein sequence ID" value="BAJ23050.1"/>
    <property type="molecule type" value="mRNA"/>
</dbReference>
<dbReference type="SMART" id="SM00339">
    <property type="entry name" value="FH"/>
    <property type="match status" value="1"/>
</dbReference>
<feature type="region of interest" description="Disordered" evidence="7">
    <location>
        <begin position="333"/>
        <end position="402"/>
    </location>
</feature>
<dbReference type="PRINTS" id="PR00053">
    <property type="entry name" value="FORKHEAD"/>
</dbReference>
<comment type="subcellular location">
    <subcellularLocation>
        <location evidence="1 6">Nucleus</location>
    </subcellularLocation>
</comment>
<dbReference type="InterPro" id="IPR050211">
    <property type="entry name" value="FOX_domain-containing"/>
</dbReference>
<evidence type="ECO:0000256" key="5">
    <source>
        <dbReference type="ARBA" id="ARBA00023242"/>
    </source>
</evidence>
<keyword evidence="3 6" id="KW-0238">DNA-binding</keyword>
<feature type="compositionally biased region" description="Low complexity" evidence="7">
    <location>
        <begin position="469"/>
        <end position="480"/>
    </location>
</feature>
<feature type="compositionally biased region" description="Polar residues" evidence="7">
    <location>
        <begin position="534"/>
        <end position="543"/>
    </location>
</feature>
<dbReference type="InterPro" id="IPR018122">
    <property type="entry name" value="TF_fork_head_CS_1"/>
</dbReference>
<dbReference type="PANTHER" id="PTHR11829:SF377">
    <property type="entry name" value="FORK HEAD DOMAIN-CONTAINING PROTEIN FD4-RELATED"/>
    <property type="match status" value="1"/>
</dbReference>
<evidence type="ECO:0000259" key="8">
    <source>
        <dbReference type="PROSITE" id="PS50039"/>
    </source>
</evidence>
<protein>
    <submittedName>
        <fullName evidence="9">Forkhead transcription factor FoxB</fullName>
    </submittedName>
</protein>
<evidence type="ECO:0000256" key="6">
    <source>
        <dbReference type="PROSITE-ProRule" id="PRU00089"/>
    </source>
</evidence>
<feature type="compositionally biased region" description="Low complexity" evidence="7">
    <location>
        <begin position="492"/>
        <end position="501"/>
    </location>
</feature>
<feature type="compositionally biased region" description="Basic and acidic residues" evidence="7">
    <location>
        <begin position="334"/>
        <end position="346"/>
    </location>
</feature>
<dbReference type="Gene3D" id="1.10.10.10">
    <property type="entry name" value="Winged helix-like DNA-binding domain superfamily/Winged helix DNA-binding domain"/>
    <property type="match status" value="1"/>
</dbReference>
<dbReference type="PROSITE" id="PS00657">
    <property type="entry name" value="FORK_HEAD_1"/>
    <property type="match status" value="1"/>
</dbReference>
<dbReference type="GO" id="GO:0000981">
    <property type="term" value="F:DNA-binding transcription factor activity, RNA polymerase II-specific"/>
    <property type="evidence" value="ECO:0007669"/>
    <property type="project" value="TreeGrafter"/>
</dbReference>
<accession>E2RZU3</accession>
<dbReference type="InterPro" id="IPR001766">
    <property type="entry name" value="Fork_head_dom"/>
</dbReference>
<organism evidence="9">
    <name type="scientific">Halocynthia roretzi</name>
    <name type="common">Sea squirt</name>
    <name type="synonym">Cynthia roretzi</name>
    <dbReference type="NCBI Taxonomy" id="7729"/>
    <lineage>
        <taxon>Eukaryota</taxon>
        <taxon>Metazoa</taxon>
        <taxon>Chordata</taxon>
        <taxon>Tunicata</taxon>
        <taxon>Ascidiacea</taxon>
        <taxon>Stolidobranchia</taxon>
        <taxon>Pyuridae</taxon>
        <taxon>Halocynthia</taxon>
    </lineage>
</organism>
<evidence type="ECO:0000313" key="9">
    <source>
        <dbReference type="EMBL" id="BAJ23050.1"/>
    </source>
</evidence>
<dbReference type="PANTHER" id="PTHR11829">
    <property type="entry name" value="FORKHEAD BOX PROTEIN"/>
    <property type="match status" value="1"/>
</dbReference>
<feature type="compositionally biased region" description="Low complexity" evidence="7">
    <location>
        <begin position="349"/>
        <end position="360"/>
    </location>
</feature>
<feature type="DNA-binding region" description="Fork-head" evidence="6">
    <location>
        <begin position="13"/>
        <end position="107"/>
    </location>
</feature>
<name>E2RZU3_HALRO</name>
<dbReference type="PROSITE" id="PS50039">
    <property type="entry name" value="FORK_HEAD_3"/>
    <property type="match status" value="1"/>
</dbReference>
<feature type="compositionally biased region" description="Polar residues" evidence="7">
    <location>
        <begin position="568"/>
        <end position="579"/>
    </location>
</feature>
<sequence>MPRPGRDSYGDQKPPYSYIALTAMAIQSSPDKMMSLSEIYKYIMDRFPFYRKNTQRWQNSLRHNLSFNDCFMKVPRRADRPGKGSLWTLHPTCGQMFENGSFLRRRKRFKVAGCDEEHDAEFTRPFVSEDSPHQGIRRYGPAHVSPSAAEHAFLGMSKHHHAMIDTNKIAAMIQPNIMAAAGPWIAQQSHSPNGVPFLPRPGFAMPPPHALAASAYFRSAIAEYQAALAGSILAKHRQQVSPTQVHPISALTMLPAANASMMTLPHLSAIKSLAQASEARDAIVKHNLLNNRRLNMQHEVQDLTIGKRREKEEDKKMKKSTVSFSIDNIMKGSFSKEADSTQKDTCHGSNNTPSSESTSPRKNYATEKRSKKRSLSPDSTTSTPKRMNMEEDRRHSAFSGTNVMHGEQAFDFRDIWSQNKPTNQINEIASISPDAKQVSSALENLYRYAAHACNRMQLEKSYRENTTLPISHSSFSSTSTMEECSPKPFPSSPKEQPTSSSSEDDSPMSYRRINSDEKRKRTRGMDSSGKDNPMASTSDSESANSRETEHYYQTKSRSLPENSLFKAETTSPVSTMIAA</sequence>
<evidence type="ECO:0000256" key="7">
    <source>
        <dbReference type="SAM" id="MobiDB-lite"/>
    </source>
</evidence>
<feature type="region of interest" description="Disordered" evidence="7">
    <location>
        <begin position="469"/>
        <end position="579"/>
    </location>
</feature>
<dbReference type="GO" id="GO:0030154">
    <property type="term" value="P:cell differentiation"/>
    <property type="evidence" value="ECO:0007669"/>
    <property type="project" value="TreeGrafter"/>
</dbReference>
<dbReference type="InterPro" id="IPR036390">
    <property type="entry name" value="WH_DNA-bd_sf"/>
</dbReference>
<feature type="region of interest" description="Disordered" evidence="7">
    <location>
        <begin position="300"/>
        <end position="320"/>
    </location>
</feature>
<dbReference type="GO" id="GO:0000978">
    <property type="term" value="F:RNA polymerase II cis-regulatory region sequence-specific DNA binding"/>
    <property type="evidence" value="ECO:0007669"/>
    <property type="project" value="TreeGrafter"/>
</dbReference>
<dbReference type="Pfam" id="PF00250">
    <property type="entry name" value="Forkhead"/>
    <property type="match status" value="1"/>
</dbReference>
<dbReference type="FunFam" id="1.10.10.10:FF:000082">
    <property type="entry name" value="forkhead box protein B2"/>
    <property type="match status" value="1"/>
</dbReference>
<dbReference type="GO" id="GO:0009653">
    <property type="term" value="P:anatomical structure morphogenesis"/>
    <property type="evidence" value="ECO:0007669"/>
    <property type="project" value="TreeGrafter"/>
</dbReference>
<evidence type="ECO:0000256" key="2">
    <source>
        <dbReference type="ARBA" id="ARBA00023015"/>
    </source>
</evidence>
<evidence type="ECO:0000256" key="1">
    <source>
        <dbReference type="ARBA" id="ARBA00004123"/>
    </source>
</evidence>
<keyword evidence="2" id="KW-0805">Transcription regulation</keyword>
<evidence type="ECO:0000256" key="4">
    <source>
        <dbReference type="ARBA" id="ARBA00023163"/>
    </source>
</evidence>
<evidence type="ECO:0000256" key="3">
    <source>
        <dbReference type="ARBA" id="ARBA00023125"/>
    </source>
</evidence>
<feature type="compositionally biased region" description="Polar residues" evidence="7">
    <location>
        <begin position="376"/>
        <end position="385"/>
    </location>
</feature>
<feature type="compositionally biased region" description="Basic and acidic residues" evidence="7">
    <location>
        <begin position="300"/>
        <end position="316"/>
    </location>
</feature>
<feature type="domain" description="Fork-head" evidence="8">
    <location>
        <begin position="13"/>
        <end position="107"/>
    </location>
</feature>
<gene>
    <name evidence="9" type="primary">foxb</name>
</gene>
<dbReference type="GO" id="GO:0005634">
    <property type="term" value="C:nucleus"/>
    <property type="evidence" value="ECO:0007669"/>
    <property type="project" value="UniProtKB-SubCell"/>
</dbReference>
<dbReference type="InterPro" id="IPR036388">
    <property type="entry name" value="WH-like_DNA-bd_sf"/>
</dbReference>
<dbReference type="PROSITE" id="PS00658">
    <property type="entry name" value="FORK_HEAD_2"/>
    <property type="match status" value="1"/>
</dbReference>
<proteinExistence type="evidence at transcript level"/>
<keyword evidence="5 6" id="KW-0539">Nucleus</keyword>
<reference evidence="9" key="1">
    <citation type="journal article" date="2011" name="Development">
        <title>The transcription factor FoxB mediates temporal loss of cellular competence for notochord induction in ascidian embryos.</title>
        <authorList>
            <person name="Hashimoto H."/>
            <person name="Enomoto T."/>
            <person name="Kumano G."/>
            <person name="Nishida H."/>
        </authorList>
    </citation>
    <scope>NUCLEOTIDE SEQUENCE</scope>
</reference>